<proteinExistence type="predicted"/>
<feature type="domain" description="Calponin-homology (CH)" evidence="4">
    <location>
        <begin position="122"/>
        <end position="229"/>
    </location>
</feature>
<dbReference type="VEuPathDB" id="AmoebaDB:ACA1_039620"/>
<evidence type="ECO:0000259" key="4">
    <source>
        <dbReference type="PROSITE" id="PS50021"/>
    </source>
</evidence>
<dbReference type="Gene3D" id="3.40.50.12780">
    <property type="entry name" value="N-terminal domain of ligase-like"/>
    <property type="match status" value="1"/>
</dbReference>
<accession>L8H4N0</accession>
<dbReference type="KEGG" id="acan:ACA1_039620"/>
<keyword evidence="6" id="KW-1185">Reference proteome</keyword>
<dbReference type="Pfam" id="PF00307">
    <property type="entry name" value="CH"/>
    <property type="match status" value="2"/>
</dbReference>
<keyword evidence="3" id="KW-0443">Lipid metabolism</keyword>
<evidence type="ECO:0000313" key="6">
    <source>
        <dbReference type="Proteomes" id="UP000011083"/>
    </source>
</evidence>
<dbReference type="GO" id="GO:0005783">
    <property type="term" value="C:endoplasmic reticulum"/>
    <property type="evidence" value="ECO:0007669"/>
    <property type="project" value="TreeGrafter"/>
</dbReference>
<dbReference type="AlphaFoldDB" id="L8H4N0"/>
<dbReference type="RefSeq" id="XP_004343326.1">
    <property type="nucleotide sequence ID" value="XM_004343276.1"/>
</dbReference>
<dbReference type="InterPro" id="IPR001715">
    <property type="entry name" value="CH_dom"/>
</dbReference>
<keyword evidence="2" id="KW-0276">Fatty acid metabolism</keyword>
<dbReference type="Pfam" id="PF23562">
    <property type="entry name" value="AMP-binding_C_3"/>
    <property type="match status" value="1"/>
</dbReference>
<dbReference type="PROSITE" id="PS50021">
    <property type="entry name" value="CH"/>
    <property type="match status" value="2"/>
</dbReference>
<dbReference type="InterPro" id="IPR000873">
    <property type="entry name" value="AMP-dep_synth/lig_dom"/>
</dbReference>
<name>L8H4N0_ACACF</name>
<dbReference type="InterPro" id="IPR042099">
    <property type="entry name" value="ANL_N_sf"/>
</dbReference>
<dbReference type="GO" id="GO:0016020">
    <property type="term" value="C:membrane"/>
    <property type="evidence" value="ECO:0007669"/>
    <property type="project" value="TreeGrafter"/>
</dbReference>
<gene>
    <name evidence="5" type="ORF">ACA1_039620</name>
</gene>
<evidence type="ECO:0000313" key="5">
    <source>
        <dbReference type="EMBL" id="ELR20484.1"/>
    </source>
</evidence>
<feature type="non-terminal residue" evidence="5">
    <location>
        <position position="1"/>
    </location>
</feature>
<protein>
    <submittedName>
        <fullName evidence="5">AMPdependent synthetase and ligase</fullName>
    </submittedName>
</protein>
<organism evidence="5 6">
    <name type="scientific">Acanthamoeba castellanii (strain ATCC 30010 / Neff)</name>
    <dbReference type="NCBI Taxonomy" id="1257118"/>
    <lineage>
        <taxon>Eukaryota</taxon>
        <taxon>Amoebozoa</taxon>
        <taxon>Discosea</taxon>
        <taxon>Longamoebia</taxon>
        <taxon>Centramoebida</taxon>
        <taxon>Acanthamoebidae</taxon>
        <taxon>Acanthamoeba</taxon>
    </lineage>
</organism>
<dbReference type="GeneID" id="14921346"/>
<dbReference type="Gene3D" id="1.10.418.10">
    <property type="entry name" value="Calponin-like domain"/>
    <property type="match status" value="2"/>
</dbReference>
<reference evidence="5 6" key="1">
    <citation type="journal article" date="2013" name="Genome Biol.">
        <title>Genome of Acanthamoeba castellanii highlights extensive lateral gene transfer and early evolution of tyrosine kinase signaling.</title>
        <authorList>
            <person name="Clarke M."/>
            <person name="Lohan A.J."/>
            <person name="Liu B."/>
            <person name="Lagkouvardos I."/>
            <person name="Roy S."/>
            <person name="Zafar N."/>
            <person name="Bertelli C."/>
            <person name="Schilde C."/>
            <person name="Kianianmomeni A."/>
            <person name="Burglin T.R."/>
            <person name="Frech C."/>
            <person name="Turcotte B."/>
            <person name="Kopec K.O."/>
            <person name="Synnott J.M."/>
            <person name="Choo C."/>
            <person name="Paponov I."/>
            <person name="Finkler A."/>
            <person name="Soon Heng Tan C."/>
            <person name="Hutchins A.P."/>
            <person name="Weinmeier T."/>
            <person name="Rattei T."/>
            <person name="Chu J.S."/>
            <person name="Gimenez G."/>
            <person name="Irimia M."/>
            <person name="Rigden D.J."/>
            <person name="Fitzpatrick D.A."/>
            <person name="Lorenzo-Morales J."/>
            <person name="Bateman A."/>
            <person name="Chiu C.H."/>
            <person name="Tang P."/>
            <person name="Hegemann P."/>
            <person name="Fromm H."/>
            <person name="Raoult D."/>
            <person name="Greub G."/>
            <person name="Miranda-Saavedra D."/>
            <person name="Chen N."/>
            <person name="Nash P."/>
            <person name="Ginger M.L."/>
            <person name="Horn M."/>
            <person name="Schaap P."/>
            <person name="Caler L."/>
            <person name="Loftus B."/>
        </authorList>
    </citation>
    <scope>NUCLEOTIDE SEQUENCE [LARGE SCALE GENOMIC DNA]</scope>
    <source>
        <strain evidence="5 6">Neff</strain>
    </source>
</reference>
<dbReference type="EMBL" id="KB007912">
    <property type="protein sequence ID" value="ELR20484.1"/>
    <property type="molecule type" value="Genomic_DNA"/>
</dbReference>
<keyword evidence="1 5" id="KW-0436">Ligase</keyword>
<dbReference type="PANTHER" id="PTHR43272">
    <property type="entry name" value="LONG-CHAIN-FATTY-ACID--COA LIGASE"/>
    <property type="match status" value="1"/>
</dbReference>
<dbReference type="GO" id="GO:0004467">
    <property type="term" value="F:long-chain fatty acid-CoA ligase activity"/>
    <property type="evidence" value="ECO:0007669"/>
    <property type="project" value="TreeGrafter"/>
</dbReference>
<dbReference type="Proteomes" id="UP000011083">
    <property type="component" value="Unassembled WGS sequence"/>
</dbReference>
<dbReference type="InterPro" id="IPR036872">
    <property type="entry name" value="CH_dom_sf"/>
</dbReference>
<dbReference type="SUPFAM" id="SSF47576">
    <property type="entry name" value="Calponin-homology domain, CH-domain"/>
    <property type="match status" value="1"/>
</dbReference>
<dbReference type="STRING" id="1257118.L8H4N0"/>
<sequence>MRVFTRWCNQKLQQRGLKIEDWTTDVGDGITLIDLWEVASHKTVSGVNRKPGNKRFLKMANMTLLLDAIKRDGVPVVGITKEHLVEAQVDPVLELMWNLIRAYHLNHAAAGITSGSLDSKTEAYKGRTLRWVNDKLAGYSVKADDFKDSWRDGRTFCALVHALENDALNFASVAQSNAADALELAFAAAERHLGIPRLLDAADFAGDDAALPDEPSMLTYLAHFVNHTSSNFKILLTPRVHVPATEESKAPADLATGSHIHHRNAPPAVLPAPAGIVEQATSVVHFFFDRCAEHPEQHAFSVRREEFWRRKTWGQYRHMVCRAARAMISFGLKPGDRICIFGKSATRPEWNIFSLAAMAAGAIPCVGHSYNTAELLRILKQSEAPFLLLEKQSQWKKVRAELKAFPHLRLVIIKEPGNAGLGHDAVLTWRIFSRAGERLKGSRDTVIDALDAELEKRTKAIVPTDTACIVFTPGTESASADAPPRGKGVVLSHRSVLWTARRVAQSLGVTADDCYVSFLSSAQISEQLLALHVPILTGMSVFYVPEATMLHGCIKEVQPTILSAPPDFWLTSHHAMTESLPASGVAGLAPRVRKQLGCGRVRHALVGGNSQPVARAVVDFFAELGVRLVHCYGQAETCGLLTWTLDNNKPTTAAAEGPDQQLVAVGEALPECEFKVAADDGEILVRGPHLFTEYFQDPALTAQARSADGWFRTGDVGRLDSQGHLVWLGRRADAIQLADGRVVHPAALEAALRCIPLMRNALVVGKGREFLAALLIVDVALMKRAAKKRNCLPKKLLGSTDFQAQLKAIAETEAMTATGLKKWSIVPRSLTIKR</sequence>
<dbReference type="Pfam" id="PF00501">
    <property type="entry name" value="AMP-binding"/>
    <property type="match status" value="1"/>
</dbReference>
<dbReference type="OrthoDB" id="2962993at2759"/>
<evidence type="ECO:0000256" key="1">
    <source>
        <dbReference type="ARBA" id="ARBA00022598"/>
    </source>
</evidence>
<dbReference type="PANTHER" id="PTHR43272:SF32">
    <property type="entry name" value="AMP-DEPENDENT SYNTHETASE_LIGASE DOMAIN-CONTAINING PROTEIN"/>
    <property type="match status" value="1"/>
</dbReference>
<evidence type="ECO:0000256" key="2">
    <source>
        <dbReference type="ARBA" id="ARBA00022832"/>
    </source>
</evidence>
<dbReference type="SMART" id="SM00033">
    <property type="entry name" value="CH"/>
    <property type="match status" value="2"/>
</dbReference>
<evidence type="ECO:0000256" key="3">
    <source>
        <dbReference type="ARBA" id="ARBA00023098"/>
    </source>
</evidence>
<feature type="domain" description="Calponin-homology (CH)" evidence="4">
    <location>
        <begin position="1"/>
        <end position="104"/>
    </location>
</feature>
<dbReference type="SUPFAM" id="SSF56801">
    <property type="entry name" value="Acetyl-CoA synthetase-like"/>
    <property type="match status" value="1"/>
</dbReference>